<dbReference type="Gene3D" id="3.40.50.720">
    <property type="entry name" value="NAD(P)-binding Rossmann-like Domain"/>
    <property type="match status" value="1"/>
</dbReference>
<evidence type="ECO:0000313" key="1">
    <source>
        <dbReference type="EMBL" id="BAE84806.1"/>
    </source>
</evidence>
<protein>
    <submittedName>
        <fullName evidence="1">Uncharacterized protein</fullName>
    </submittedName>
</protein>
<keyword evidence="2" id="KW-1185">Reference proteome</keyword>
<dbReference type="STRING" id="138119.DSY3017"/>
<dbReference type="RefSeq" id="WP_011460786.1">
    <property type="nucleotide sequence ID" value="NC_007907.1"/>
</dbReference>
<evidence type="ECO:0000313" key="2">
    <source>
        <dbReference type="Proteomes" id="UP000001946"/>
    </source>
</evidence>
<accession>Q24T36</accession>
<reference evidence="1 2" key="1">
    <citation type="journal article" date="2006" name="J. Bacteriol.">
        <title>Complete genome sequence of the dehalorespiring bacterium Desulfitobacterium hafniense Y51 and comparison with Dehalococcoides ethenogenes 195.</title>
        <authorList>
            <person name="Nonaka H."/>
            <person name="Keresztes G."/>
            <person name="Shinoda Y."/>
            <person name="Ikenaga Y."/>
            <person name="Abe M."/>
            <person name="Naito K."/>
            <person name="Inatomi K."/>
            <person name="Furukawa K."/>
            <person name="Inui M."/>
            <person name="Yukawa H."/>
        </authorList>
    </citation>
    <scope>NUCLEOTIDE SEQUENCE [LARGE SCALE GENOMIC DNA]</scope>
    <source>
        <strain evidence="1 2">Y51</strain>
    </source>
</reference>
<gene>
    <name evidence="1" type="ordered locus">DSY3017</name>
</gene>
<organism evidence="1 2">
    <name type="scientific">Desulfitobacterium hafniense (strain Y51)</name>
    <dbReference type="NCBI Taxonomy" id="138119"/>
    <lineage>
        <taxon>Bacteria</taxon>
        <taxon>Bacillati</taxon>
        <taxon>Bacillota</taxon>
        <taxon>Clostridia</taxon>
        <taxon>Eubacteriales</taxon>
        <taxon>Desulfitobacteriaceae</taxon>
        <taxon>Desulfitobacterium</taxon>
    </lineage>
</organism>
<proteinExistence type="predicted"/>
<name>Q24T36_DESHY</name>
<dbReference type="eggNOG" id="ENOG5033MDN">
    <property type="taxonomic scope" value="Bacteria"/>
</dbReference>
<dbReference type="Proteomes" id="UP000001946">
    <property type="component" value="Chromosome"/>
</dbReference>
<dbReference type="KEGG" id="dsy:DSY3017"/>
<dbReference type="EMBL" id="AP008230">
    <property type="protein sequence ID" value="BAE84806.1"/>
    <property type="molecule type" value="Genomic_DNA"/>
</dbReference>
<dbReference type="HOGENOM" id="CLU_1945266_0_0_9"/>
<dbReference type="AlphaFoldDB" id="Q24T36"/>
<sequence length="129" mass="14592">MSELQIMRLGFTIMKRWLENRNVGKDFAQYLLSFGYETVGIYGAGDVGALLYAELRGKVKVPYFIDRNAETFCEIDSVPVILPQDLFQYPACDIIIVTPLSGFESIAEIIKAQHPNQPLLSIRDAVYEL</sequence>